<dbReference type="PANTHER" id="PTHR48419:SF1">
    <property type="entry name" value="SULFOTRANSFERASE DOMAIN-CONTAINING PROTEIN"/>
    <property type="match status" value="1"/>
</dbReference>
<dbReference type="Proteomes" id="UP000053789">
    <property type="component" value="Unassembled WGS sequence"/>
</dbReference>
<proteinExistence type="predicted"/>
<sequence length="386" mass="43626">MARPIFCATHPRACSTAFERVFMTRKDLACVHEPFGDAFYYGPERMSVRYENDEDARKASGYSESTYKTIFDRLDNEGAEGKRVFIKDILHYLVPPDQQPPRVAPSLQSVKRGIGTEKMSNGINGVNGVNRTNGSNGVNGIHHINGHADGVNGVNGVSKKAPFPFPTEGEPGNPTIVPRTLLEKFHFTFLIRDPHSSIPSYYRCTIPPLDEMTGWNEFYPSEAGYDELRRFFDSARETGLVRDRNDGAENGTENGIENGNIVNGDAKVPEVCVIDADDLLDDPEGILRAYCQSVGLDFHPDMLNWDNEEDQKRAKAAFEKWKGFHEDAIDSTDLKPRTQKKAAKSEEQWDDEWKKKYGEEAARMIRKTVDRNMADYLYLKQFALKP</sequence>
<dbReference type="InterPro" id="IPR027417">
    <property type="entry name" value="P-loop_NTPase"/>
</dbReference>
<dbReference type="SUPFAM" id="SSF52540">
    <property type="entry name" value="P-loop containing nucleoside triphosphate hydrolases"/>
    <property type="match status" value="1"/>
</dbReference>
<evidence type="ECO:0000313" key="2">
    <source>
        <dbReference type="Proteomes" id="UP000053789"/>
    </source>
</evidence>
<dbReference type="InterPro" id="IPR053226">
    <property type="entry name" value="Pyrrolopyrazine_biosynth_F"/>
</dbReference>
<dbReference type="AlphaFoldDB" id="A0A0D2HB96"/>
<dbReference type="HOGENOM" id="CLU_033907_0_0_1"/>
<reference evidence="1" key="1">
    <citation type="submission" date="2015-01" db="EMBL/GenBank/DDBJ databases">
        <title>The Genome Sequence of Cladophialophora bantiana CBS 173.52.</title>
        <authorList>
            <consortium name="The Broad Institute Genomics Platform"/>
            <person name="Cuomo C."/>
            <person name="de Hoog S."/>
            <person name="Gorbushina A."/>
            <person name="Stielow B."/>
            <person name="Teixiera M."/>
            <person name="Abouelleil A."/>
            <person name="Chapman S.B."/>
            <person name="Priest M."/>
            <person name="Young S.K."/>
            <person name="Wortman J."/>
            <person name="Nusbaum C."/>
            <person name="Birren B."/>
        </authorList>
    </citation>
    <scope>NUCLEOTIDE SEQUENCE [LARGE SCALE GENOMIC DNA]</scope>
    <source>
        <strain evidence="1">CBS 173.52</strain>
    </source>
</reference>
<dbReference type="PANTHER" id="PTHR48419">
    <property type="entry name" value="SULFOTRANSFERASE DOMAIN-CONTAINING PROTEIN"/>
    <property type="match status" value="1"/>
</dbReference>
<accession>A0A0D2HB96</accession>
<protein>
    <recommendedName>
        <fullName evidence="3">Sulfotransferase domain-containing protein</fullName>
    </recommendedName>
</protein>
<dbReference type="VEuPathDB" id="FungiDB:Z519_11301"/>
<gene>
    <name evidence="1" type="ORF">Z519_11301</name>
</gene>
<keyword evidence="2" id="KW-1185">Reference proteome</keyword>
<name>A0A0D2HB96_CLAB1</name>
<dbReference type="RefSeq" id="XP_016614859.1">
    <property type="nucleotide sequence ID" value="XM_016769013.1"/>
</dbReference>
<organism evidence="1 2">
    <name type="scientific">Cladophialophora bantiana (strain ATCC 10958 / CBS 173.52 / CDC B-1940 / NIH 8579)</name>
    <name type="common">Xylohypha bantiana</name>
    <dbReference type="NCBI Taxonomy" id="1442370"/>
    <lineage>
        <taxon>Eukaryota</taxon>
        <taxon>Fungi</taxon>
        <taxon>Dikarya</taxon>
        <taxon>Ascomycota</taxon>
        <taxon>Pezizomycotina</taxon>
        <taxon>Eurotiomycetes</taxon>
        <taxon>Chaetothyriomycetidae</taxon>
        <taxon>Chaetothyriales</taxon>
        <taxon>Herpotrichiellaceae</taxon>
        <taxon>Cladophialophora</taxon>
    </lineage>
</organism>
<dbReference type="GeneID" id="27704229"/>
<dbReference type="OrthoDB" id="2405944at2759"/>
<dbReference type="Gene3D" id="3.40.50.300">
    <property type="entry name" value="P-loop containing nucleotide triphosphate hydrolases"/>
    <property type="match status" value="1"/>
</dbReference>
<evidence type="ECO:0008006" key="3">
    <source>
        <dbReference type="Google" id="ProtNLM"/>
    </source>
</evidence>
<evidence type="ECO:0000313" key="1">
    <source>
        <dbReference type="EMBL" id="KIW88190.1"/>
    </source>
</evidence>
<dbReference type="EMBL" id="KN847000">
    <property type="protein sequence ID" value="KIW88190.1"/>
    <property type="molecule type" value="Genomic_DNA"/>
</dbReference>